<dbReference type="Proteomes" id="UP001642483">
    <property type="component" value="Unassembled WGS sequence"/>
</dbReference>
<name>A0ABP0G2D0_CLALP</name>
<evidence type="ECO:0000313" key="3">
    <source>
        <dbReference type="Proteomes" id="UP001642483"/>
    </source>
</evidence>
<proteinExistence type="predicted"/>
<sequence>MSCACTFLPFSLVAAFNFVTVLLRCMLSSLFLCLYRFQWSSLLACSLFPRMSLAVSTHLIRRFSCLNRLQPLQFLRRLCHCYQNNFEMSMVPGCSADVHFDDITSITAAGSLPSVTFVDLTLPDSPDSPVQLSSPVPHGRIVRPGEQGSLAPLPKRAVLAGLQQTAPTDIQTISGVGTRHYSANPGSSGTTNQFG</sequence>
<gene>
    <name evidence="2" type="ORF">CVLEPA_LOCUS17903</name>
</gene>
<protein>
    <submittedName>
        <fullName evidence="2">Uncharacterized protein</fullName>
    </submittedName>
</protein>
<reference evidence="2 3" key="1">
    <citation type="submission" date="2024-02" db="EMBL/GenBank/DDBJ databases">
        <authorList>
            <person name="Daric V."/>
            <person name="Darras S."/>
        </authorList>
    </citation>
    <scope>NUCLEOTIDE SEQUENCE [LARGE SCALE GENOMIC DNA]</scope>
</reference>
<keyword evidence="3" id="KW-1185">Reference proteome</keyword>
<evidence type="ECO:0000313" key="2">
    <source>
        <dbReference type="EMBL" id="CAK8685982.1"/>
    </source>
</evidence>
<feature type="region of interest" description="Disordered" evidence="1">
    <location>
        <begin position="173"/>
        <end position="195"/>
    </location>
</feature>
<accession>A0ABP0G2D0</accession>
<organism evidence="2 3">
    <name type="scientific">Clavelina lepadiformis</name>
    <name type="common">Light-bulb sea squirt</name>
    <name type="synonym">Ascidia lepadiformis</name>
    <dbReference type="NCBI Taxonomy" id="159417"/>
    <lineage>
        <taxon>Eukaryota</taxon>
        <taxon>Metazoa</taxon>
        <taxon>Chordata</taxon>
        <taxon>Tunicata</taxon>
        <taxon>Ascidiacea</taxon>
        <taxon>Aplousobranchia</taxon>
        <taxon>Clavelinidae</taxon>
        <taxon>Clavelina</taxon>
    </lineage>
</organism>
<feature type="compositionally biased region" description="Polar residues" evidence="1">
    <location>
        <begin position="184"/>
        <end position="195"/>
    </location>
</feature>
<dbReference type="EMBL" id="CAWYQH010000101">
    <property type="protein sequence ID" value="CAK8685982.1"/>
    <property type="molecule type" value="Genomic_DNA"/>
</dbReference>
<comment type="caution">
    <text evidence="2">The sequence shown here is derived from an EMBL/GenBank/DDBJ whole genome shotgun (WGS) entry which is preliminary data.</text>
</comment>
<evidence type="ECO:0000256" key="1">
    <source>
        <dbReference type="SAM" id="MobiDB-lite"/>
    </source>
</evidence>